<evidence type="ECO:0000256" key="1">
    <source>
        <dbReference type="ARBA" id="ARBA00001946"/>
    </source>
</evidence>
<dbReference type="Gene3D" id="3.40.50.300">
    <property type="entry name" value="P-loop containing nucleotide triphosphate hydrolases"/>
    <property type="match status" value="1"/>
</dbReference>
<dbReference type="Pfam" id="PF14363">
    <property type="entry name" value="AAA_assoc"/>
    <property type="match status" value="1"/>
</dbReference>
<dbReference type="InterPro" id="IPR003593">
    <property type="entry name" value="AAA+_ATPase"/>
</dbReference>
<comment type="catalytic activity">
    <reaction evidence="5">
        <text>ATP + H2O = ADP + phosphate + H(+)</text>
        <dbReference type="Rhea" id="RHEA:13065"/>
        <dbReference type="ChEBI" id="CHEBI:15377"/>
        <dbReference type="ChEBI" id="CHEBI:15378"/>
        <dbReference type="ChEBI" id="CHEBI:30616"/>
        <dbReference type="ChEBI" id="CHEBI:43474"/>
        <dbReference type="ChEBI" id="CHEBI:456216"/>
    </reaction>
</comment>
<keyword evidence="4" id="KW-0460">Magnesium</keyword>
<feature type="domain" description="AAA+ ATPase" evidence="7">
    <location>
        <begin position="257"/>
        <end position="391"/>
    </location>
</feature>
<dbReference type="PROSITE" id="PS00674">
    <property type="entry name" value="AAA"/>
    <property type="match status" value="1"/>
</dbReference>
<keyword evidence="9" id="KW-1185">Reference proteome</keyword>
<evidence type="ECO:0000256" key="6">
    <source>
        <dbReference type="RuleBase" id="RU003651"/>
    </source>
</evidence>
<dbReference type="Gene3D" id="6.10.280.40">
    <property type="match status" value="1"/>
</dbReference>
<dbReference type="InterPro" id="IPR050747">
    <property type="entry name" value="Mitochondrial_chaperone_BCS1"/>
</dbReference>
<evidence type="ECO:0000256" key="4">
    <source>
        <dbReference type="ARBA" id="ARBA00022842"/>
    </source>
</evidence>
<name>A0AAW1XDE7_RUBAR</name>
<gene>
    <name evidence="8" type="ORF">M0R45_021551</name>
</gene>
<dbReference type="Pfam" id="PF25568">
    <property type="entry name" value="AAA_lid_At3g28540"/>
    <property type="match status" value="1"/>
</dbReference>
<dbReference type="InterPro" id="IPR003959">
    <property type="entry name" value="ATPase_AAA_core"/>
</dbReference>
<dbReference type="EMBL" id="JBEDUW010000004">
    <property type="protein sequence ID" value="KAK9934405.1"/>
    <property type="molecule type" value="Genomic_DNA"/>
</dbReference>
<evidence type="ECO:0000256" key="3">
    <source>
        <dbReference type="ARBA" id="ARBA00022801"/>
    </source>
</evidence>
<dbReference type="InterPro" id="IPR025753">
    <property type="entry name" value="AAA_N_dom"/>
</dbReference>
<dbReference type="GO" id="GO:0006950">
    <property type="term" value="P:response to stress"/>
    <property type="evidence" value="ECO:0007669"/>
    <property type="project" value="UniProtKB-ARBA"/>
</dbReference>
<dbReference type="SUPFAM" id="SSF52540">
    <property type="entry name" value="P-loop containing nucleoside triphosphate hydrolases"/>
    <property type="match status" value="1"/>
</dbReference>
<dbReference type="Proteomes" id="UP001457282">
    <property type="component" value="Unassembled WGS sequence"/>
</dbReference>
<comment type="cofactor">
    <cofactor evidence="1">
        <name>Mg(2+)</name>
        <dbReference type="ChEBI" id="CHEBI:18420"/>
    </cofactor>
</comment>
<protein>
    <recommendedName>
        <fullName evidence="7">AAA+ ATPase domain-containing protein</fullName>
    </recommendedName>
</protein>
<dbReference type="InterPro" id="IPR058017">
    <property type="entry name" value="At3g28540-like_C"/>
</dbReference>
<dbReference type="CDD" id="cd19510">
    <property type="entry name" value="RecA-like_BCS1"/>
    <property type="match status" value="1"/>
</dbReference>
<evidence type="ECO:0000256" key="2">
    <source>
        <dbReference type="ARBA" id="ARBA00007448"/>
    </source>
</evidence>
<sequence length="474" mass="53878">MFSLTSMPSTTSVLSTYTTFAAAAMLIRTVINEVQTIVSQFIPQKYQEKVIAKFSGLFGNLPSSQMTLIIDERNGLSINEIYQASELYLSTRITPSIDQLKVSKTPRQNNFSVTINKGEKLIDEFEGMQLRWEFYCTETKQATMDYESYCSSTEVVEHKSIQLSFPKKYRENVLGTYLPYVVERSKAIAEENKVVRLYALGSFGGDCTVGPWGSVVFDHPSTFDTLAMDPTLKNELIDDLDRFVKRKEFYGRVGKPWKRGYLLYGPPGTGKSSLIAAMANYLKFDIYDLELTYLHSNSELRRLLVSTANRSIIVIEDIDCSIELKDRQVRGANPNDSQLTLSGLLNFIDGLWSSCGDERIIVFTTNYKDKLDPALLRPGRMDMHIHMSYCTPCGFRILAYNYLRVKTHHLFNEIEEFITEVNATPAEVAEQLMKSEETNVALGGLVAFLKKKKEMNCNGEANVQERKEDDEQEE</sequence>
<comment type="similarity">
    <text evidence="2">Belongs to the AAA ATPase family. BCS1 subfamily.</text>
</comment>
<dbReference type="GO" id="GO:0016887">
    <property type="term" value="F:ATP hydrolysis activity"/>
    <property type="evidence" value="ECO:0007669"/>
    <property type="project" value="InterPro"/>
</dbReference>
<dbReference type="AlphaFoldDB" id="A0AAW1XDE7"/>
<evidence type="ECO:0000313" key="8">
    <source>
        <dbReference type="EMBL" id="KAK9934405.1"/>
    </source>
</evidence>
<comment type="caution">
    <text evidence="8">The sequence shown here is derived from an EMBL/GenBank/DDBJ whole genome shotgun (WGS) entry which is preliminary data.</text>
</comment>
<evidence type="ECO:0000256" key="5">
    <source>
        <dbReference type="ARBA" id="ARBA00049360"/>
    </source>
</evidence>
<evidence type="ECO:0000259" key="7">
    <source>
        <dbReference type="SMART" id="SM00382"/>
    </source>
</evidence>
<proteinExistence type="inferred from homology"/>
<dbReference type="GO" id="GO:0005524">
    <property type="term" value="F:ATP binding"/>
    <property type="evidence" value="ECO:0007669"/>
    <property type="project" value="UniProtKB-KW"/>
</dbReference>
<dbReference type="SMART" id="SM00382">
    <property type="entry name" value="AAA"/>
    <property type="match status" value="1"/>
</dbReference>
<keyword evidence="6" id="KW-0547">Nucleotide-binding</keyword>
<dbReference type="Pfam" id="PF00004">
    <property type="entry name" value="AAA"/>
    <property type="match status" value="1"/>
</dbReference>
<organism evidence="8 9">
    <name type="scientific">Rubus argutus</name>
    <name type="common">Southern blackberry</name>
    <dbReference type="NCBI Taxonomy" id="59490"/>
    <lineage>
        <taxon>Eukaryota</taxon>
        <taxon>Viridiplantae</taxon>
        <taxon>Streptophyta</taxon>
        <taxon>Embryophyta</taxon>
        <taxon>Tracheophyta</taxon>
        <taxon>Spermatophyta</taxon>
        <taxon>Magnoliopsida</taxon>
        <taxon>eudicotyledons</taxon>
        <taxon>Gunneridae</taxon>
        <taxon>Pentapetalae</taxon>
        <taxon>rosids</taxon>
        <taxon>fabids</taxon>
        <taxon>Rosales</taxon>
        <taxon>Rosaceae</taxon>
        <taxon>Rosoideae</taxon>
        <taxon>Rosoideae incertae sedis</taxon>
        <taxon>Rubus</taxon>
    </lineage>
</organism>
<reference evidence="8 9" key="1">
    <citation type="journal article" date="2023" name="G3 (Bethesda)">
        <title>A chromosome-length genome assembly and annotation of blackberry (Rubus argutus, cv. 'Hillquist').</title>
        <authorList>
            <person name="Bruna T."/>
            <person name="Aryal R."/>
            <person name="Dudchenko O."/>
            <person name="Sargent D.J."/>
            <person name="Mead D."/>
            <person name="Buti M."/>
            <person name="Cavallini A."/>
            <person name="Hytonen T."/>
            <person name="Andres J."/>
            <person name="Pham M."/>
            <person name="Weisz D."/>
            <person name="Mascagni F."/>
            <person name="Usai G."/>
            <person name="Natali L."/>
            <person name="Bassil N."/>
            <person name="Fernandez G.E."/>
            <person name="Lomsadze A."/>
            <person name="Armour M."/>
            <person name="Olukolu B."/>
            <person name="Poorten T."/>
            <person name="Britton C."/>
            <person name="Davik J."/>
            <person name="Ashrafi H."/>
            <person name="Aiden E.L."/>
            <person name="Borodovsky M."/>
            <person name="Worthington M."/>
        </authorList>
    </citation>
    <scope>NUCLEOTIDE SEQUENCE [LARGE SCALE GENOMIC DNA]</scope>
    <source>
        <strain evidence="8">PI 553951</strain>
    </source>
</reference>
<evidence type="ECO:0000313" key="9">
    <source>
        <dbReference type="Proteomes" id="UP001457282"/>
    </source>
</evidence>
<dbReference type="PANTHER" id="PTHR23070">
    <property type="entry name" value="BCS1 AAA-TYPE ATPASE"/>
    <property type="match status" value="1"/>
</dbReference>
<keyword evidence="3" id="KW-0378">Hydrolase</keyword>
<dbReference type="InterPro" id="IPR027417">
    <property type="entry name" value="P-loop_NTPase"/>
</dbReference>
<accession>A0AAW1XDE7</accession>
<dbReference type="InterPro" id="IPR003960">
    <property type="entry name" value="ATPase_AAA_CS"/>
</dbReference>
<keyword evidence="6" id="KW-0067">ATP-binding</keyword>